<dbReference type="InterPro" id="IPR016160">
    <property type="entry name" value="Ald_DH_CS_CYS"/>
</dbReference>
<feature type="coiled-coil region" evidence="6">
    <location>
        <begin position="32"/>
        <end position="59"/>
    </location>
</feature>
<sequence>MEPAVKETSQKEIKEVLNRHKEYFNKQCTKPIDFRIEQLKKLKQSIKNSEQDIFDALKKDLNKSEFESYLTEVGILYSEIDFTLKSVRKWAKPKKVKTALTHFGSKGYIIPEPFGTALIIAPWNYPVQLALSPLVGAIAAGNTAVIKPSELTPNVSKVIIHLVSTAFSSEYISVVEGGAETSQSLLKQEMDYIFFTGSVNVGKVVMEAASKRLIPVTLELGGKSPCIVHKDANIKLAAKRIVFGKFTNAGQTCIAPDYLFVHKEIKDELISSMKQVITEFYGHTPIAHDSYGKIVNSSHFKRLQGYLNNGRIIIGGDFDESSLKIAPTIMDDVDWKSPVMQEEIFGPIFPVLEYSDITDVIMSVNKRPKPLALYLFTQSGQVERSITGSISFGGGSINDTLMHIATPYLPFGGVGESGTGSYHGMSSFQTFSHYKSILKQTNAFDFTFKYPSAKHGLKIMRKLLK</sequence>
<comment type="similarity">
    <text evidence="1 3 5">Belongs to the aldehyde dehydrogenase family.</text>
</comment>
<dbReference type="Proteomes" id="UP000823486">
    <property type="component" value="Unassembled WGS sequence"/>
</dbReference>
<keyword evidence="9" id="KW-1185">Reference proteome</keyword>
<reference evidence="8 9" key="1">
    <citation type="submission" date="2021-01" db="EMBL/GenBank/DDBJ databases">
        <title>Genomic Encyclopedia of Type Strains, Phase IV (KMG-IV): sequencing the most valuable type-strain genomes for metagenomic binning, comparative biology and taxonomic classification.</title>
        <authorList>
            <person name="Goeker M."/>
        </authorList>
    </citation>
    <scope>NUCLEOTIDE SEQUENCE [LARGE SCALE GENOMIC DNA]</scope>
    <source>
        <strain evidence="8 9">DSM 105482</strain>
    </source>
</reference>
<gene>
    <name evidence="8" type="ORF">JOC77_000572</name>
</gene>
<evidence type="ECO:0000256" key="4">
    <source>
        <dbReference type="PROSITE-ProRule" id="PRU10007"/>
    </source>
</evidence>
<keyword evidence="6" id="KW-0175">Coiled coil</keyword>
<dbReference type="EMBL" id="JAFBFI010000002">
    <property type="protein sequence ID" value="MBM7691167.1"/>
    <property type="molecule type" value="Genomic_DNA"/>
</dbReference>
<name>A0ABS2QDJ1_9BACI</name>
<dbReference type="PIRSF" id="PIRSF036492">
    <property type="entry name" value="ALDH"/>
    <property type="match status" value="1"/>
</dbReference>
<dbReference type="PANTHER" id="PTHR43570:SF16">
    <property type="entry name" value="ALDEHYDE DEHYDROGENASE TYPE III, ISOFORM Q"/>
    <property type="match status" value="1"/>
</dbReference>
<dbReference type="PROSITE" id="PS00687">
    <property type="entry name" value="ALDEHYDE_DEHYDR_GLU"/>
    <property type="match status" value="1"/>
</dbReference>
<evidence type="ECO:0000313" key="8">
    <source>
        <dbReference type="EMBL" id="MBM7691167.1"/>
    </source>
</evidence>
<proteinExistence type="inferred from homology"/>
<dbReference type="Gene3D" id="3.40.309.10">
    <property type="entry name" value="Aldehyde Dehydrogenase, Chain A, domain 2"/>
    <property type="match status" value="1"/>
</dbReference>
<dbReference type="SUPFAM" id="SSF53720">
    <property type="entry name" value="ALDH-like"/>
    <property type="match status" value="1"/>
</dbReference>
<dbReference type="PANTHER" id="PTHR43570">
    <property type="entry name" value="ALDEHYDE DEHYDROGENASE"/>
    <property type="match status" value="1"/>
</dbReference>
<feature type="domain" description="Aldehyde dehydrogenase" evidence="7">
    <location>
        <begin position="5"/>
        <end position="437"/>
    </location>
</feature>
<evidence type="ECO:0000256" key="3">
    <source>
        <dbReference type="PIRNR" id="PIRNR036492"/>
    </source>
</evidence>
<dbReference type="InterPro" id="IPR015590">
    <property type="entry name" value="Aldehyde_DH_dom"/>
</dbReference>
<evidence type="ECO:0000256" key="6">
    <source>
        <dbReference type="SAM" id="Coils"/>
    </source>
</evidence>
<dbReference type="InterPro" id="IPR012394">
    <property type="entry name" value="Aldehyde_DH_NAD(P)"/>
</dbReference>
<comment type="caution">
    <text evidence="8">The sequence shown here is derived from an EMBL/GenBank/DDBJ whole genome shotgun (WGS) entry which is preliminary data.</text>
</comment>
<dbReference type="InterPro" id="IPR016161">
    <property type="entry name" value="Ald_DH/histidinol_DH"/>
</dbReference>
<accession>A0ABS2QDJ1</accession>
<dbReference type="CDD" id="cd07136">
    <property type="entry name" value="ALDH_YwdH-P39616"/>
    <property type="match status" value="1"/>
</dbReference>
<evidence type="ECO:0000256" key="5">
    <source>
        <dbReference type="RuleBase" id="RU003345"/>
    </source>
</evidence>
<dbReference type="RefSeq" id="WP_204538239.1">
    <property type="nucleotide sequence ID" value="NZ_JAFBFI010000002.1"/>
</dbReference>
<dbReference type="Gene3D" id="3.40.605.10">
    <property type="entry name" value="Aldehyde Dehydrogenase, Chain A, domain 1"/>
    <property type="match status" value="1"/>
</dbReference>
<protein>
    <recommendedName>
        <fullName evidence="3">Aldehyde dehydrogenase</fullName>
    </recommendedName>
</protein>
<keyword evidence="2 3" id="KW-0560">Oxidoreductase</keyword>
<dbReference type="InterPro" id="IPR016163">
    <property type="entry name" value="Ald_DH_C"/>
</dbReference>
<evidence type="ECO:0000256" key="2">
    <source>
        <dbReference type="ARBA" id="ARBA00023002"/>
    </source>
</evidence>
<dbReference type="PROSITE" id="PS00070">
    <property type="entry name" value="ALDEHYDE_DEHYDR_CYS"/>
    <property type="match status" value="1"/>
</dbReference>
<feature type="active site" evidence="4">
    <location>
        <position position="219"/>
    </location>
</feature>
<evidence type="ECO:0000313" key="9">
    <source>
        <dbReference type="Proteomes" id="UP000823486"/>
    </source>
</evidence>
<organism evidence="8 9">
    <name type="scientific">Peribacillus deserti</name>
    <dbReference type="NCBI Taxonomy" id="673318"/>
    <lineage>
        <taxon>Bacteria</taxon>
        <taxon>Bacillati</taxon>
        <taxon>Bacillota</taxon>
        <taxon>Bacilli</taxon>
        <taxon>Bacillales</taxon>
        <taxon>Bacillaceae</taxon>
        <taxon>Peribacillus</taxon>
    </lineage>
</organism>
<dbReference type="InterPro" id="IPR016162">
    <property type="entry name" value="Ald_DH_N"/>
</dbReference>
<dbReference type="GO" id="GO:0004029">
    <property type="term" value="F:aldehyde dehydrogenase (NAD+) activity"/>
    <property type="evidence" value="ECO:0007669"/>
    <property type="project" value="UniProtKB-EC"/>
</dbReference>
<dbReference type="Pfam" id="PF00171">
    <property type="entry name" value="Aldedh"/>
    <property type="match status" value="1"/>
</dbReference>
<evidence type="ECO:0000259" key="7">
    <source>
        <dbReference type="Pfam" id="PF00171"/>
    </source>
</evidence>
<evidence type="ECO:0000256" key="1">
    <source>
        <dbReference type="ARBA" id="ARBA00009986"/>
    </source>
</evidence>
<dbReference type="InterPro" id="IPR029510">
    <property type="entry name" value="Ald_DH_CS_GLU"/>
</dbReference>